<dbReference type="EMBL" id="MLJW01000111">
    <property type="protein sequence ID" value="OIQ99036.1"/>
    <property type="molecule type" value="Genomic_DNA"/>
</dbReference>
<dbReference type="SUPFAM" id="SSF55781">
    <property type="entry name" value="GAF domain-like"/>
    <property type="match status" value="1"/>
</dbReference>
<dbReference type="PANTHER" id="PTHR38765">
    <property type="entry name" value="DUF484 DOMAIN-CONTAINING PROTEIN"/>
    <property type="match status" value="1"/>
</dbReference>
<evidence type="ECO:0000313" key="1">
    <source>
        <dbReference type="EMBL" id="OIQ99036.1"/>
    </source>
</evidence>
<organism evidence="1">
    <name type="scientific">mine drainage metagenome</name>
    <dbReference type="NCBI Taxonomy" id="410659"/>
    <lineage>
        <taxon>unclassified sequences</taxon>
        <taxon>metagenomes</taxon>
        <taxon>ecological metagenomes</taxon>
    </lineage>
</organism>
<dbReference type="Pfam" id="PF04340">
    <property type="entry name" value="DUF484"/>
    <property type="match status" value="1"/>
</dbReference>
<comment type="caution">
    <text evidence="1">The sequence shown here is derived from an EMBL/GenBank/DDBJ whole genome shotgun (WGS) entry which is preliminary data.</text>
</comment>
<dbReference type="InterPro" id="IPR029016">
    <property type="entry name" value="GAF-like_dom_sf"/>
</dbReference>
<protein>
    <recommendedName>
        <fullName evidence="2">Protein containing DUF484</fullName>
    </recommendedName>
</protein>
<accession>A0A1J5S466</accession>
<proteinExistence type="predicted"/>
<evidence type="ECO:0008006" key="2">
    <source>
        <dbReference type="Google" id="ProtNLM"/>
    </source>
</evidence>
<gene>
    <name evidence="1" type="ORF">GALL_189500</name>
</gene>
<dbReference type="PANTHER" id="PTHR38765:SF1">
    <property type="entry name" value="DUF484 DOMAIN-CONTAINING PROTEIN"/>
    <property type="match status" value="1"/>
</dbReference>
<dbReference type="AlphaFoldDB" id="A0A1J5S466"/>
<dbReference type="InterPro" id="IPR007435">
    <property type="entry name" value="DUF484"/>
</dbReference>
<reference evidence="1" key="1">
    <citation type="submission" date="2016-10" db="EMBL/GenBank/DDBJ databases">
        <title>Sequence of Gallionella enrichment culture.</title>
        <authorList>
            <person name="Poehlein A."/>
            <person name="Muehling M."/>
            <person name="Daniel R."/>
        </authorList>
    </citation>
    <scope>NUCLEOTIDE SEQUENCE</scope>
</reference>
<name>A0A1J5S466_9ZZZZ</name>
<sequence>MKTAIDEKEVAAYLKSHPEFFEHYADLLAQVLIPDPHGGHAISITERQLGTLRERNRKLEAKLTQLLHFGEENDAIGDKVHRLALALVSAADFAAVLRALYAHLGTDFAVPHVTLRLWGVAAPQGETGLAEFAAPDAATLAFASGLSRPHCGPADRLETLPWLGASVRSLALVPLYRGTETIGFVALGSEEIHRFYPEMGTLFLVRIGDLAGAALLRTL</sequence>
<dbReference type="Gene3D" id="3.30.450.40">
    <property type="match status" value="1"/>
</dbReference>